<protein>
    <submittedName>
        <fullName evidence="3">Uncharacterized protein</fullName>
    </submittedName>
</protein>
<name>A0AAW4U6V5_9FIRM</name>
<keyword evidence="2" id="KW-0472">Membrane</keyword>
<feature type="compositionally biased region" description="Low complexity" evidence="1">
    <location>
        <begin position="135"/>
        <end position="145"/>
    </location>
</feature>
<evidence type="ECO:0000313" key="3">
    <source>
        <dbReference type="EMBL" id="MCB6828817.1"/>
    </source>
</evidence>
<keyword evidence="2" id="KW-0812">Transmembrane</keyword>
<dbReference type="EMBL" id="JAJCGD010000026">
    <property type="protein sequence ID" value="MCB6828817.1"/>
    <property type="molecule type" value="Genomic_DNA"/>
</dbReference>
<dbReference type="Proteomes" id="UP001198190">
    <property type="component" value="Unassembled WGS sequence"/>
</dbReference>
<reference evidence="3" key="1">
    <citation type="submission" date="2021-10" db="EMBL/GenBank/DDBJ databases">
        <title>Collection of gut derived symbiotic bacterial strains cultured from healthy donors.</title>
        <authorList>
            <person name="Lin H."/>
            <person name="Littmann E."/>
            <person name="Claire K."/>
            <person name="Pamer E."/>
        </authorList>
    </citation>
    <scope>NUCLEOTIDE SEQUENCE</scope>
    <source>
        <strain evidence="3">MSK.7.16</strain>
    </source>
</reference>
<accession>A0AAW4U6V5</accession>
<evidence type="ECO:0000313" key="4">
    <source>
        <dbReference type="Proteomes" id="UP001198190"/>
    </source>
</evidence>
<proteinExistence type="predicted"/>
<keyword evidence="2" id="KW-1133">Transmembrane helix</keyword>
<evidence type="ECO:0000256" key="1">
    <source>
        <dbReference type="SAM" id="MobiDB-lite"/>
    </source>
</evidence>
<evidence type="ECO:0000256" key="2">
    <source>
        <dbReference type="SAM" id="Phobius"/>
    </source>
</evidence>
<gene>
    <name evidence="3" type="ORF">LIY65_08945</name>
</gene>
<dbReference type="RefSeq" id="WP_193526448.1">
    <property type="nucleotide sequence ID" value="NZ_CAUBDY010000014.1"/>
</dbReference>
<feature type="region of interest" description="Disordered" evidence="1">
    <location>
        <begin position="121"/>
        <end position="145"/>
    </location>
</feature>
<organism evidence="3 4">
    <name type="scientific">Megamonas funiformis</name>
    <dbReference type="NCBI Taxonomy" id="437897"/>
    <lineage>
        <taxon>Bacteria</taxon>
        <taxon>Bacillati</taxon>
        <taxon>Bacillota</taxon>
        <taxon>Negativicutes</taxon>
        <taxon>Selenomonadales</taxon>
        <taxon>Selenomonadaceae</taxon>
        <taxon>Megamonas</taxon>
    </lineage>
</organism>
<comment type="caution">
    <text evidence="3">The sequence shown here is derived from an EMBL/GenBank/DDBJ whole genome shotgun (WGS) entry which is preliminary data.</text>
</comment>
<feature type="transmembrane region" description="Helical" evidence="2">
    <location>
        <begin position="12"/>
        <end position="36"/>
    </location>
</feature>
<sequence>MNLKQFFYSQKHSIILVAITSIICCIQIIFLGAFLYTQIPKNEIHQTGNITIIKDYFITGTSNNINKHVYILLDKDTKLMYLSIDTIQDGKIVATSQSELYNKRQSIMTYKDYLESEDNEQNTLSLNNKVQQSKSNTSTNSTNEE</sequence>
<dbReference type="AlphaFoldDB" id="A0AAW4U6V5"/>
<feature type="compositionally biased region" description="Polar residues" evidence="1">
    <location>
        <begin position="121"/>
        <end position="134"/>
    </location>
</feature>